<dbReference type="AlphaFoldDB" id="A0A224WX28"/>
<evidence type="ECO:0000313" key="2">
    <source>
        <dbReference type="Proteomes" id="UP000218689"/>
    </source>
</evidence>
<accession>A0A224WX28</accession>
<protein>
    <submittedName>
        <fullName evidence="1">Uncharacterized protein</fullName>
    </submittedName>
</protein>
<dbReference type="RefSeq" id="WP_157905767.1">
    <property type="nucleotide sequence ID" value="NZ_BEDT01000001.1"/>
</dbReference>
<organism evidence="1 2">
    <name type="scientific">Pseudolactococcus reticulitermitis</name>
    <dbReference type="NCBI Taxonomy" id="2025039"/>
    <lineage>
        <taxon>Bacteria</taxon>
        <taxon>Bacillati</taxon>
        <taxon>Bacillota</taxon>
        <taxon>Bacilli</taxon>
        <taxon>Lactobacillales</taxon>
        <taxon>Streptococcaceae</taxon>
        <taxon>Pseudolactococcus</taxon>
    </lineage>
</organism>
<gene>
    <name evidence="1" type="ORF">RsY01_438</name>
</gene>
<evidence type="ECO:0000313" key="1">
    <source>
        <dbReference type="EMBL" id="GAX46858.1"/>
    </source>
</evidence>
<reference evidence="2" key="1">
    <citation type="submission" date="2017-08" db="EMBL/GenBank/DDBJ databases">
        <title>Draft genome sequence of Lactococcus sp. strain Rs-Y01, isolated from the gut of the lower termite Reticulitermes speratus.</title>
        <authorList>
            <person name="Ohkuma M."/>
            <person name="Yuki M."/>
        </authorList>
    </citation>
    <scope>NUCLEOTIDE SEQUENCE [LARGE SCALE GENOMIC DNA]</scope>
    <source>
        <strain evidence="2">Rs-Y01</strain>
    </source>
</reference>
<sequence length="50" mass="5766">MSVFLVIDRYTNEVIGQYEHLSVANAVIDELEDKSLNVRKEESNVKDKNL</sequence>
<name>A0A224WX28_9LACT</name>
<dbReference type="EMBL" id="BEDT01000001">
    <property type="protein sequence ID" value="GAX46858.1"/>
    <property type="molecule type" value="Genomic_DNA"/>
</dbReference>
<proteinExistence type="predicted"/>
<keyword evidence="2" id="KW-1185">Reference proteome</keyword>
<dbReference type="Proteomes" id="UP000218689">
    <property type="component" value="Unassembled WGS sequence"/>
</dbReference>
<comment type="caution">
    <text evidence="1">The sequence shown here is derived from an EMBL/GenBank/DDBJ whole genome shotgun (WGS) entry which is preliminary data.</text>
</comment>